<dbReference type="Gene3D" id="3.30.1490.110">
    <property type="match status" value="1"/>
</dbReference>
<comment type="similarity">
    <text evidence="5 6">Belongs to the FtsA/MreB family.</text>
</comment>
<keyword evidence="3 5" id="KW-0472">Membrane</keyword>
<evidence type="ECO:0000256" key="6">
    <source>
        <dbReference type="PIRNR" id="PIRNR003101"/>
    </source>
</evidence>
<dbReference type="CDD" id="cd24048">
    <property type="entry name" value="ASKHA_NBD_FtsA"/>
    <property type="match status" value="1"/>
</dbReference>
<keyword evidence="1 5" id="KW-1003">Cell membrane</keyword>
<evidence type="ECO:0000256" key="3">
    <source>
        <dbReference type="ARBA" id="ARBA00023136"/>
    </source>
</evidence>
<comment type="subcellular location">
    <subcellularLocation>
        <location evidence="5">Cell membrane</location>
        <topology evidence="5">Peripheral membrane protein</topology>
        <orientation evidence="5">Cytoplasmic side</orientation>
    </subcellularLocation>
    <text evidence="5">Localizes to the Z ring in an FtsZ-dependent manner. Targeted to the membrane through a conserved C-terminal amphipathic helix.</text>
</comment>
<feature type="compositionally biased region" description="Low complexity" evidence="7">
    <location>
        <begin position="428"/>
        <end position="437"/>
    </location>
</feature>
<evidence type="ECO:0000256" key="7">
    <source>
        <dbReference type="SAM" id="MobiDB-lite"/>
    </source>
</evidence>
<organism evidence="9 10">
    <name type="scientific">Exiguobacterium antarcticum</name>
    <dbReference type="NCBI Taxonomy" id="132920"/>
    <lineage>
        <taxon>Bacteria</taxon>
        <taxon>Bacillati</taxon>
        <taxon>Bacillota</taxon>
        <taxon>Bacilli</taxon>
        <taxon>Bacillales</taxon>
        <taxon>Bacillales Family XII. Incertae Sedis</taxon>
        <taxon>Exiguobacterium</taxon>
    </lineage>
</organism>
<accession>A0ABT6QYK3</accession>
<evidence type="ECO:0000259" key="8">
    <source>
        <dbReference type="SMART" id="SM00842"/>
    </source>
</evidence>
<comment type="function">
    <text evidence="5 6">Cell division protein that is involved in the assembly of the Z ring. May serve as a membrane anchor for the Z ring.</text>
</comment>
<feature type="compositionally biased region" description="Basic and acidic residues" evidence="7">
    <location>
        <begin position="411"/>
        <end position="427"/>
    </location>
</feature>
<dbReference type="EMBL" id="JASBQV010000002">
    <property type="protein sequence ID" value="MDI3233769.1"/>
    <property type="molecule type" value="Genomic_DNA"/>
</dbReference>
<evidence type="ECO:0000256" key="2">
    <source>
        <dbReference type="ARBA" id="ARBA00022618"/>
    </source>
</evidence>
<dbReference type="InterPro" id="IPR020823">
    <property type="entry name" value="Cell_div_FtsA"/>
</dbReference>
<evidence type="ECO:0000256" key="1">
    <source>
        <dbReference type="ARBA" id="ARBA00022475"/>
    </source>
</evidence>
<dbReference type="Proteomes" id="UP001243286">
    <property type="component" value="Unassembled WGS sequence"/>
</dbReference>
<dbReference type="GO" id="GO:0051301">
    <property type="term" value="P:cell division"/>
    <property type="evidence" value="ECO:0007669"/>
    <property type="project" value="UniProtKB-KW"/>
</dbReference>
<sequence length="437" mass="47869">METKGTIAALDIGTSEVKLIVGELLGGTLNVLAEGSAPSAGVKRGVIVDIDQTVNAIKQAVAEVERTLGEPIGEVYVAISGEHIQVKDCQGMTSIKGEDNEITDDDVKDVLHSAMVMRIPNELSVVDVLPKTFTVDQQTEITDPRGMIGYRLEVTGKLIIGAKTILHSIKRSIERAGLELAGYVLESLAVSRIAASIDELELGVGIVDIGHETTTLSIYEKNDLVYSTTLSYGGDHLTRDLTYKMNCKYQDAKLAKEEYGVALEALGDPEEKVSYVTINGEHRFEPQTEIGFVLEARLEEIFEMIQKRMTQAGYSQMNSGIILCGGSSSLPGIDQLGKRIFKQSVNVYQPASLGIRHPKYAVAAGMLRYVLSRSTVSKSGFDRADEKGTSAQGREQREQEELLTKASQAPVREDRTPREQPPKERKSFSSFFEKFFG</sequence>
<evidence type="ECO:0000256" key="4">
    <source>
        <dbReference type="ARBA" id="ARBA00023306"/>
    </source>
</evidence>
<comment type="caution">
    <text evidence="9">The sequence shown here is derived from an EMBL/GenBank/DDBJ whole genome shotgun (WGS) entry which is preliminary data.</text>
</comment>
<dbReference type="Pfam" id="PF14450">
    <property type="entry name" value="FtsA"/>
    <property type="match status" value="1"/>
</dbReference>
<dbReference type="Gene3D" id="3.30.420.40">
    <property type="match status" value="2"/>
</dbReference>
<dbReference type="SUPFAM" id="SSF53067">
    <property type="entry name" value="Actin-like ATPase domain"/>
    <property type="match status" value="2"/>
</dbReference>
<name>A0ABT6QYK3_9BACL</name>
<protein>
    <recommendedName>
        <fullName evidence="5 6">Cell division protein FtsA</fullName>
    </recommendedName>
</protein>
<dbReference type="PIRSF" id="PIRSF003101">
    <property type="entry name" value="FtsA"/>
    <property type="match status" value="1"/>
</dbReference>
<reference evidence="9 10" key="1">
    <citation type="submission" date="2023-04" db="EMBL/GenBank/DDBJ databases">
        <title>Antarctic isolates genomes.</title>
        <authorList>
            <person name="Dimov S.G."/>
        </authorList>
    </citation>
    <scope>NUCLEOTIDE SEQUENCE [LARGE SCALE GENOMIC DNA]</scope>
    <source>
        <strain evidence="9 10">AL19</strain>
    </source>
</reference>
<evidence type="ECO:0000313" key="9">
    <source>
        <dbReference type="EMBL" id="MDI3233769.1"/>
    </source>
</evidence>
<keyword evidence="4 5" id="KW-0131">Cell cycle</keyword>
<keyword evidence="10" id="KW-1185">Reference proteome</keyword>
<feature type="region of interest" description="Disordered" evidence="7">
    <location>
        <begin position="380"/>
        <end position="437"/>
    </location>
</feature>
<dbReference type="SMART" id="SM00842">
    <property type="entry name" value="FtsA"/>
    <property type="match status" value="1"/>
</dbReference>
<dbReference type="PANTHER" id="PTHR32432:SF4">
    <property type="entry name" value="CELL DIVISION PROTEIN FTSA"/>
    <property type="match status" value="1"/>
</dbReference>
<dbReference type="NCBIfam" id="TIGR01174">
    <property type="entry name" value="ftsA"/>
    <property type="match status" value="1"/>
</dbReference>
<evidence type="ECO:0000256" key="5">
    <source>
        <dbReference type="HAMAP-Rule" id="MF_02033"/>
    </source>
</evidence>
<feature type="domain" description="SHS2" evidence="8">
    <location>
        <begin position="7"/>
        <end position="194"/>
    </location>
</feature>
<dbReference type="InterPro" id="IPR043129">
    <property type="entry name" value="ATPase_NBD"/>
</dbReference>
<dbReference type="RefSeq" id="WP_014970763.1">
    <property type="nucleotide sequence ID" value="NZ_JANJYY010000004.1"/>
</dbReference>
<keyword evidence="2 5" id="KW-0132">Cell division</keyword>
<dbReference type="Pfam" id="PF02491">
    <property type="entry name" value="SHS2_FTSA"/>
    <property type="match status" value="1"/>
</dbReference>
<feature type="compositionally biased region" description="Basic and acidic residues" evidence="7">
    <location>
        <begin position="380"/>
        <end position="403"/>
    </location>
</feature>
<evidence type="ECO:0000313" key="10">
    <source>
        <dbReference type="Proteomes" id="UP001243286"/>
    </source>
</evidence>
<comment type="subunit">
    <text evidence="5">Self-interacts. Interacts with FtsZ.</text>
</comment>
<dbReference type="HAMAP" id="MF_02033">
    <property type="entry name" value="FtsA"/>
    <property type="match status" value="1"/>
</dbReference>
<dbReference type="PANTHER" id="PTHR32432">
    <property type="entry name" value="CELL DIVISION PROTEIN FTSA-RELATED"/>
    <property type="match status" value="1"/>
</dbReference>
<dbReference type="InterPro" id="IPR003494">
    <property type="entry name" value="SHS2_FtsA"/>
</dbReference>
<dbReference type="InterPro" id="IPR050696">
    <property type="entry name" value="FtsA/MreB"/>
</dbReference>
<proteinExistence type="inferred from homology"/>
<gene>
    <name evidence="5 9" type="primary">ftsA</name>
    <name evidence="9" type="ORF">QK289_02025</name>
</gene>